<feature type="domain" description="D-isomer specific 2-hydroxyacid dehydrogenase NAD-binding" evidence="6">
    <location>
        <begin position="106"/>
        <end position="280"/>
    </location>
</feature>
<dbReference type="InterPro" id="IPR006139">
    <property type="entry name" value="D-isomer_2_OHA_DH_cat_dom"/>
</dbReference>
<dbReference type="InterPro" id="IPR036291">
    <property type="entry name" value="NAD(P)-bd_dom_sf"/>
</dbReference>
<dbReference type="FunFam" id="3.40.50.720:FF:000363">
    <property type="entry name" value="D-isomer specific 2-hydroxyacid dehydrogenase"/>
    <property type="match status" value="1"/>
</dbReference>
<dbReference type="PANTHER" id="PTHR43333">
    <property type="entry name" value="2-HACID_DH_C DOMAIN-CONTAINING PROTEIN"/>
    <property type="match status" value="1"/>
</dbReference>
<evidence type="ECO:0000259" key="5">
    <source>
        <dbReference type="Pfam" id="PF00389"/>
    </source>
</evidence>
<dbReference type="EMBL" id="QPJJ01000011">
    <property type="protein sequence ID" value="RCW65304.1"/>
    <property type="molecule type" value="Genomic_DNA"/>
</dbReference>
<keyword evidence="8" id="KW-1185">Reference proteome</keyword>
<proteinExistence type="inferred from homology"/>
<dbReference type="Proteomes" id="UP000252585">
    <property type="component" value="Unassembled WGS sequence"/>
</dbReference>
<evidence type="ECO:0000256" key="1">
    <source>
        <dbReference type="ARBA" id="ARBA00005854"/>
    </source>
</evidence>
<keyword evidence="2 4" id="KW-0560">Oxidoreductase</keyword>
<dbReference type="PANTHER" id="PTHR43333:SF1">
    <property type="entry name" value="D-ISOMER SPECIFIC 2-HYDROXYACID DEHYDROGENASE NAD-BINDING DOMAIN-CONTAINING PROTEIN"/>
    <property type="match status" value="1"/>
</dbReference>
<keyword evidence="3" id="KW-0520">NAD</keyword>
<organism evidence="7 8">
    <name type="scientific">Saliterribacillus persicus</name>
    <dbReference type="NCBI Taxonomy" id="930114"/>
    <lineage>
        <taxon>Bacteria</taxon>
        <taxon>Bacillati</taxon>
        <taxon>Bacillota</taxon>
        <taxon>Bacilli</taxon>
        <taxon>Bacillales</taxon>
        <taxon>Bacillaceae</taxon>
        <taxon>Saliterribacillus</taxon>
    </lineage>
</organism>
<evidence type="ECO:0000256" key="2">
    <source>
        <dbReference type="ARBA" id="ARBA00023002"/>
    </source>
</evidence>
<comment type="similarity">
    <text evidence="1 4">Belongs to the D-isomer specific 2-hydroxyacid dehydrogenase family.</text>
</comment>
<dbReference type="GO" id="GO:0051287">
    <property type="term" value="F:NAD binding"/>
    <property type="evidence" value="ECO:0007669"/>
    <property type="project" value="InterPro"/>
</dbReference>
<dbReference type="OrthoDB" id="9805416at2"/>
<gene>
    <name evidence="7" type="ORF">DFR57_11132</name>
</gene>
<evidence type="ECO:0000256" key="4">
    <source>
        <dbReference type="RuleBase" id="RU003719"/>
    </source>
</evidence>
<sequence>MSRKLLLSKNINDDLLNNIKEIIPNWEIVISKDKEEWKKEMVDAEIIAGWRNKMVNYLPQKENNLRWIQSWSAGVDGYPVNIFAEKQIQLTTASGVHGFPISETIFGMMLSLTRNLHRYLRNQTQKKWFHENIHLELHKKTIGIIGMGEIGKETAKIAKAFQMHVIGVRNSNKKESNVDEMFSQASLHDVLPKCDYVVITLPLTKETYQLFGKQELSLMKTTSFLINIARGEIVDENALIDALRDKKIAGAGLDVFEQEPLPAKSSLWDMEEVIIAPHTAGATEHYDERLVNDVFIPNLKAYLKNGKPCKNVVNFDKGY</sequence>
<dbReference type="InterPro" id="IPR029753">
    <property type="entry name" value="D-isomer_DH_CS"/>
</dbReference>
<dbReference type="SUPFAM" id="SSF52283">
    <property type="entry name" value="Formate/glycerate dehydrogenase catalytic domain-like"/>
    <property type="match status" value="1"/>
</dbReference>
<evidence type="ECO:0000259" key="6">
    <source>
        <dbReference type="Pfam" id="PF02826"/>
    </source>
</evidence>
<name>A0A368XH15_9BACI</name>
<evidence type="ECO:0000313" key="8">
    <source>
        <dbReference type="Proteomes" id="UP000252585"/>
    </source>
</evidence>
<dbReference type="SUPFAM" id="SSF51735">
    <property type="entry name" value="NAD(P)-binding Rossmann-fold domains"/>
    <property type="match status" value="1"/>
</dbReference>
<comment type="caution">
    <text evidence="7">The sequence shown here is derived from an EMBL/GenBank/DDBJ whole genome shotgun (WGS) entry which is preliminary data.</text>
</comment>
<evidence type="ECO:0000256" key="3">
    <source>
        <dbReference type="ARBA" id="ARBA00023027"/>
    </source>
</evidence>
<dbReference type="CDD" id="cd05300">
    <property type="entry name" value="2-Hacid_dh_1"/>
    <property type="match status" value="1"/>
</dbReference>
<dbReference type="Pfam" id="PF00389">
    <property type="entry name" value="2-Hacid_dh"/>
    <property type="match status" value="1"/>
</dbReference>
<dbReference type="RefSeq" id="WP_114353599.1">
    <property type="nucleotide sequence ID" value="NZ_QPJJ01000011.1"/>
</dbReference>
<reference evidence="7 8" key="1">
    <citation type="submission" date="2018-07" db="EMBL/GenBank/DDBJ databases">
        <title>Genomic Encyclopedia of Type Strains, Phase IV (KMG-IV): sequencing the most valuable type-strain genomes for metagenomic binning, comparative biology and taxonomic classification.</title>
        <authorList>
            <person name="Goeker M."/>
        </authorList>
    </citation>
    <scope>NUCLEOTIDE SEQUENCE [LARGE SCALE GENOMIC DNA]</scope>
    <source>
        <strain evidence="7 8">DSM 27696</strain>
    </source>
</reference>
<dbReference type="AlphaFoldDB" id="A0A368XH15"/>
<dbReference type="GO" id="GO:0016616">
    <property type="term" value="F:oxidoreductase activity, acting on the CH-OH group of donors, NAD or NADP as acceptor"/>
    <property type="evidence" value="ECO:0007669"/>
    <property type="project" value="InterPro"/>
</dbReference>
<dbReference type="PROSITE" id="PS00671">
    <property type="entry name" value="D_2_HYDROXYACID_DH_3"/>
    <property type="match status" value="1"/>
</dbReference>
<feature type="domain" description="D-isomer specific 2-hydroxyacid dehydrogenase catalytic" evidence="5">
    <location>
        <begin position="7"/>
        <end position="314"/>
    </location>
</feature>
<dbReference type="Pfam" id="PF02826">
    <property type="entry name" value="2-Hacid_dh_C"/>
    <property type="match status" value="1"/>
</dbReference>
<accession>A0A368XH15</accession>
<evidence type="ECO:0000313" key="7">
    <source>
        <dbReference type="EMBL" id="RCW65304.1"/>
    </source>
</evidence>
<dbReference type="Gene3D" id="3.40.50.720">
    <property type="entry name" value="NAD(P)-binding Rossmann-like Domain"/>
    <property type="match status" value="2"/>
</dbReference>
<dbReference type="InterPro" id="IPR006140">
    <property type="entry name" value="D-isomer_DH_NAD-bd"/>
</dbReference>
<protein>
    <submittedName>
        <fullName evidence="7">Phosphoglycerate dehydrogenase-like enzyme</fullName>
    </submittedName>
</protein>